<evidence type="ECO:0000256" key="3">
    <source>
        <dbReference type="ARBA" id="ARBA00012565"/>
    </source>
</evidence>
<evidence type="ECO:0000256" key="8">
    <source>
        <dbReference type="SAM" id="SignalP"/>
    </source>
</evidence>
<dbReference type="InterPro" id="IPR011356">
    <property type="entry name" value="Leucine_aapep/pepB"/>
</dbReference>
<keyword evidence="5" id="KW-0645">Protease</keyword>
<evidence type="ECO:0000256" key="6">
    <source>
        <dbReference type="ARBA" id="ARBA00022801"/>
    </source>
</evidence>
<feature type="domain" description="Cytosol aminopeptidase" evidence="9">
    <location>
        <begin position="496"/>
        <end position="503"/>
    </location>
</feature>
<dbReference type="PROSITE" id="PS00631">
    <property type="entry name" value="CYTOSOL_AP"/>
    <property type="match status" value="1"/>
</dbReference>
<sequence length="644" mass="68393">MRVSPTAFFCLLRAVSVSMSISVSLARRPFRAHSATSAFLSRVQPLGGVLSSRGRQGPARSSVRGVFGSAPDKKETAVASSSQRDVLSLYTMNSATEIPMSPAVSKGISVKAAPAGCSHLTWQGDLLLLPMMAESGDPSEIRFPWGDMDQKSGGLLMDLLEREKKNSAPPPAPEDSTKSKTFCLPQGNVVSVRTERGSSDPKDRVTVGIFGASDTQKEGGKGYSEVFAGLGKSLAEAAKKEKAETVAVSLPVPKGISEKETSQIVQTFAENFLLALCEDRRFLFGERADAPRCPLKSLEIWLPEGGGSGDTISAPASRAAAVADGVQVARELVNAPPNVCNPQSLAAYAESLAKENPDVMNVKIMDENQIEEMKMGAYMGVAQGSVYPPRLIHLTYKPPSASGGEKKVALVGKGLTFDSGGYNIKAGGGSMIELMKFDMGGAAAVLGTAKALTQLKPEGVEVHIIIAACENMISQTAMRPGDILKAANGKTIEVINTDAEGRLTLADALWYAQEQKPEAIVDIATLTGACMVALGKKYGGLMTPDENMATDLLNAAGTRNELFWRLPMATGEYKELMKSEAANLRNVGTKPYGGAITAAIFLQEFVSDKVPWAHLDIAGPVWDDKTNSPSGFGVRTLVEWVTQK</sequence>
<evidence type="ECO:0000256" key="2">
    <source>
        <dbReference type="ARBA" id="ARBA00009528"/>
    </source>
</evidence>
<organism evidence="10">
    <name type="scientific">Chromera velia CCMP2878</name>
    <dbReference type="NCBI Taxonomy" id="1169474"/>
    <lineage>
        <taxon>Eukaryota</taxon>
        <taxon>Sar</taxon>
        <taxon>Alveolata</taxon>
        <taxon>Colpodellida</taxon>
        <taxon>Chromeraceae</taxon>
        <taxon>Chromera</taxon>
    </lineage>
</organism>
<dbReference type="PhylomeDB" id="A0A0G4HSK7"/>
<feature type="region of interest" description="Disordered" evidence="7">
    <location>
        <begin position="50"/>
        <end position="78"/>
    </location>
</feature>
<evidence type="ECO:0000313" key="10">
    <source>
        <dbReference type="EMBL" id="CEM47259.1"/>
    </source>
</evidence>
<keyword evidence="6" id="KW-0378">Hydrolase</keyword>
<reference evidence="10" key="1">
    <citation type="submission" date="2014-11" db="EMBL/GenBank/DDBJ databases">
        <authorList>
            <person name="Otto D Thomas"/>
            <person name="Naeem Raeece"/>
        </authorList>
    </citation>
    <scope>NUCLEOTIDE SEQUENCE</scope>
</reference>
<keyword evidence="4" id="KW-0031">Aminopeptidase</keyword>
<dbReference type="Gene3D" id="3.40.220.10">
    <property type="entry name" value="Leucine Aminopeptidase, subunit E, domain 1"/>
    <property type="match status" value="1"/>
</dbReference>
<dbReference type="InterPro" id="IPR023042">
    <property type="entry name" value="Peptidase_M17_leu_NH2_pept"/>
</dbReference>
<gene>
    <name evidence="10" type="ORF">Cvel_8255</name>
</gene>
<comment type="similarity">
    <text evidence="2">Belongs to the peptidase M17 family.</text>
</comment>
<dbReference type="PANTHER" id="PTHR11963:SF23">
    <property type="entry name" value="CYTOSOL AMINOPEPTIDASE"/>
    <property type="match status" value="1"/>
</dbReference>
<dbReference type="GO" id="GO:0030145">
    <property type="term" value="F:manganese ion binding"/>
    <property type="evidence" value="ECO:0007669"/>
    <property type="project" value="InterPro"/>
</dbReference>
<dbReference type="VEuPathDB" id="CryptoDB:Cvel_8255"/>
<evidence type="ECO:0000256" key="1">
    <source>
        <dbReference type="ARBA" id="ARBA00000135"/>
    </source>
</evidence>
<dbReference type="InterPro" id="IPR000819">
    <property type="entry name" value="Peptidase_M17_C"/>
</dbReference>
<dbReference type="GO" id="GO:0005737">
    <property type="term" value="C:cytoplasm"/>
    <property type="evidence" value="ECO:0007669"/>
    <property type="project" value="InterPro"/>
</dbReference>
<feature type="chain" id="PRO_5005192323" description="leucyl aminopeptidase" evidence="8">
    <location>
        <begin position="27"/>
        <end position="644"/>
    </location>
</feature>
<dbReference type="GO" id="GO:0006508">
    <property type="term" value="P:proteolysis"/>
    <property type="evidence" value="ECO:0007669"/>
    <property type="project" value="UniProtKB-KW"/>
</dbReference>
<evidence type="ECO:0000256" key="4">
    <source>
        <dbReference type="ARBA" id="ARBA00022438"/>
    </source>
</evidence>
<proteinExistence type="inferred from homology"/>
<dbReference type="Gene3D" id="3.40.630.10">
    <property type="entry name" value="Zn peptidases"/>
    <property type="match status" value="1"/>
</dbReference>
<keyword evidence="8" id="KW-0732">Signal</keyword>
<comment type="catalytic activity">
    <reaction evidence="1">
        <text>Release of an N-terminal amino acid, Xaa-|-Yaa-, in which Xaa is preferably Leu, but may be other amino acids including Pro although not Arg or Lys, and Yaa may be Pro. Amino acid amides and methyl esters are also readily hydrolyzed, but rates on arylamides are exceedingly low.</text>
        <dbReference type="EC" id="3.4.11.1"/>
    </reaction>
</comment>
<dbReference type="CDD" id="cd00433">
    <property type="entry name" value="Peptidase_M17"/>
    <property type="match status" value="1"/>
</dbReference>
<dbReference type="GO" id="GO:0070006">
    <property type="term" value="F:metalloaminopeptidase activity"/>
    <property type="evidence" value="ECO:0007669"/>
    <property type="project" value="InterPro"/>
</dbReference>
<feature type="signal peptide" evidence="8">
    <location>
        <begin position="1"/>
        <end position="26"/>
    </location>
</feature>
<dbReference type="InterPro" id="IPR043472">
    <property type="entry name" value="Macro_dom-like"/>
</dbReference>
<dbReference type="SUPFAM" id="SSF53187">
    <property type="entry name" value="Zn-dependent exopeptidases"/>
    <property type="match status" value="1"/>
</dbReference>
<dbReference type="PRINTS" id="PR00481">
    <property type="entry name" value="LAMNOPPTDASE"/>
</dbReference>
<evidence type="ECO:0000259" key="9">
    <source>
        <dbReference type="PROSITE" id="PS00631"/>
    </source>
</evidence>
<evidence type="ECO:0000256" key="7">
    <source>
        <dbReference type="SAM" id="MobiDB-lite"/>
    </source>
</evidence>
<name>A0A0G4HSK7_9ALVE</name>
<dbReference type="EMBL" id="CDMZ01003691">
    <property type="protein sequence ID" value="CEM47259.1"/>
    <property type="molecule type" value="Genomic_DNA"/>
</dbReference>
<evidence type="ECO:0000256" key="5">
    <source>
        <dbReference type="ARBA" id="ARBA00022670"/>
    </source>
</evidence>
<dbReference type="Pfam" id="PF00883">
    <property type="entry name" value="Peptidase_M17"/>
    <property type="match status" value="1"/>
</dbReference>
<dbReference type="HAMAP" id="MF_00181">
    <property type="entry name" value="Cytosol_peptidase_M17"/>
    <property type="match status" value="1"/>
</dbReference>
<dbReference type="EC" id="3.4.11.1" evidence="3"/>
<accession>A0A0G4HSK7</accession>
<protein>
    <recommendedName>
        <fullName evidence="3">leucyl aminopeptidase</fullName>
        <ecNumber evidence="3">3.4.11.1</ecNumber>
    </recommendedName>
</protein>
<dbReference type="NCBIfam" id="NF002076">
    <property type="entry name" value="PRK00913.2-3"/>
    <property type="match status" value="1"/>
</dbReference>
<dbReference type="PANTHER" id="PTHR11963">
    <property type="entry name" value="LEUCINE AMINOPEPTIDASE-RELATED"/>
    <property type="match status" value="1"/>
</dbReference>
<dbReference type="AlphaFoldDB" id="A0A0G4HSK7"/>